<evidence type="ECO:0000256" key="1">
    <source>
        <dbReference type="SAM" id="Phobius"/>
    </source>
</evidence>
<keyword evidence="1" id="KW-0812">Transmembrane</keyword>
<feature type="transmembrane region" description="Helical" evidence="1">
    <location>
        <begin position="48"/>
        <end position="68"/>
    </location>
</feature>
<dbReference type="EMBL" id="MU167208">
    <property type="protein sequence ID" value="KAG0152613.1"/>
    <property type="molecule type" value="Genomic_DNA"/>
</dbReference>
<keyword evidence="1" id="KW-1133">Transmembrane helix</keyword>
<feature type="transmembrane region" description="Helical" evidence="1">
    <location>
        <begin position="74"/>
        <end position="94"/>
    </location>
</feature>
<dbReference type="OrthoDB" id="10408957at2759"/>
<evidence type="ECO:0000313" key="3">
    <source>
        <dbReference type="Proteomes" id="UP000886653"/>
    </source>
</evidence>
<sequence>MVPPLLYFHALLNFALGALFSRSIPILFGGCGVEPKKTPGPSLASRSFIAVITLIGGGIGVLGMALVIGAQEVLTSVMALGAILELVCQVTLVLRAYRKSLIDPATHHRRSLGLGFYFAGFLILVSLSSSLILLSFISTHYDSWVVMTVWLSVQSISSAGVSIILILSRLLTRAPGVRGPDRGSSFVLFMIEDGGLPSIAQITFTGYFLAEPGIQRLDTIFPNLSIPILYAITIITCTTNSGNLFLQRERGSAQQIKKSRTMADRSWLGLSGINHGLRSKGEIPQTPTDTLIIHVQPDMAINPPPKIFGGFGGSDAVESLCERTSSLPSYSAFKRPSLSNGKGRISDLGYIGYRPSSQSHKMNGSLNSRKNSEASLILTPSLAEESSLGNRAGTIRRSGTFGRGDEEGVVIEEWPEIRTVQKIKLEPRGVLFPSQRPKKKALSDIDNDSLDELLLNHKPIKTSPPVVMELSDVLRSAPPQPTTRLTSPEFRDVQIPRRPSSPGSYAQGALEEIRRLFPPKLSLTSNHPRKLSNEFGTGDENEENAFWGRHRRATKKLRISSFNTYPLRKVMPTHLEMTVRERENKKGSTKLDSSDCIKEVEEDLYRSLESYRFGNPVKSDKVPSIEVTDISSTVTDESMTIRPSREQNGHQSFSWLTPVLDRAQQLTAKSVDNLLLGRGKSLGDLGDCRSGLRNWFERRPSAKAC</sequence>
<dbReference type="AlphaFoldDB" id="A0A9P6NYD4"/>
<feature type="transmembrane region" description="Helical" evidence="1">
    <location>
        <begin position="6"/>
        <end position="28"/>
    </location>
</feature>
<feature type="transmembrane region" description="Helical" evidence="1">
    <location>
        <begin position="144"/>
        <end position="167"/>
    </location>
</feature>
<evidence type="ECO:0000313" key="2">
    <source>
        <dbReference type="EMBL" id="KAG0152613.1"/>
    </source>
</evidence>
<comment type="caution">
    <text evidence="2">The sequence shown here is derived from an EMBL/GenBank/DDBJ whole genome shotgun (WGS) entry which is preliminary data.</text>
</comment>
<feature type="transmembrane region" description="Helical" evidence="1">
    <location>
        <begin position="228"/>
        <end position="246"/>
    </location>
</feature>
<reference evidence="2" key="1">
    <citation type="submission" date="2013-11" db="EMBL/GenBank/DDBJ databases">
        <title>Genome sequence of the fusiform rust pathogen reveals effectors for host alternation and coevolution with pine.</title>
        <authorList>
            <consortium name="DOE Joint Genome Institute"/>
            <person name="Smith K."/>
            <person name="Pendleton A."/>
            <person name="Kubisiak T."/>
            <person name="Anderson C."/>
            <person name="Salamov A."/>
            <person name="Aerts A."/>
            <person name="Riley R."/>
            <person name="Clum A."/>
            <person name="Lindquist E."/>
            <person name="Ence D."/>
            <person name="Campbell M."/>
            <person name="Kronenberg Z."/>
            <person name="Feau N."/>
            <person name="Dhillon B."/>
            <person name="Hamelin R."/>
            <person name="Burleigh J."/>
            <person name="Smith J."/>
            <person name="Yandell M."/>
            <person name="Nelson C."/>
            <person name="Grigoriev I."/>
            <person name="Davis J."/>
        </authorList>
    </citation>
    <scope>NUCLEOTIDE SEQUENCE</scope>
    <source>
        <strain evidence="2">G11</strain>
    </source>
</reference>
<accession>A0A9P6NYD4</accession>
<dbReference type="Proteomes" id="UP000886653">
    <property type="component" value="Unassembled WGS sequence"/>
</dbReference>
<organism evidence="2 3">
    <name type="scientific">Cronartium quercuum f. sp. fusiforme G11</name>
    <dbReference type="NCBI Taxonomy" id="708437"/>
    <lineage>
        <taxon>Eukaryota</taxon>
        <taxon>Fungi</taxon>
        <taxon>Dikarya</taxon>
        <taxon>Basidiomycota</taxon>
        <taxon>Pucciniomycotina</taxon>
        <taxon>Pucciniomycetes</taxon>
        <taxon>Pucciniales</taxon>
        <taxon>Coleosporiaceae</taxon>
        <taxon>Cronartium</taxon>
    </lineage>
</organism>
<gene>
    <name evidence="2" type="ORF">CROQUDRAFT_151542</name>
</gene>
<proteinExistence type="predicted"/>
<protein>
    <submittedName>
        <fullName evidence="2">Uncharacterized protein</fullName>
    </submittedName>
</protein>
<keyword evidence="1" id="KW-0472">Membrane</keyword>
<keyword evidence="3" id="KW-1185">Reference proteome</keyword>
<feature type="transmembrane region" description="Helical" evidence="1">
    <location>
        <begin position="114"/>
        <end position="138"/>
    </location>
</feature>
<name>A0A9P6NYD4_9BASI</name>